<accession>A0A7S4ADS4</accession>
<evidence type="ECO:0000313" key="2">
    <source>
        <dbReference type="EMBL" id="CAE0712402.1"/>
    </source>
</evidence>
<dbReference type="SUPFAM" id="SSF51197">
    <property type="entry name" value="Clavaminate synthase-like"/>
    <property type="match status" value="1"/>
</dbReference>
<dbReference type="AlphaFoldDB" id="A0A7S4ADS4"/>
<feature type="signal peptide" evidence="1">
    <location>
        <begin position="1"/>
        <end position="19"/>
    </location>
</feature>
<dbReference type="EMBL" id="HBIX01006537">
    <property type="protein sequence ID" value="CAE0712402.1"/>
    <property type="molecule type" value="Transcribed_RNA"/>
</dbReference>
<dbReference type="PANTHER" id="PTHR37563:SF2">
    <property type="entry name" value="PHYTANOYL-COA DIOXYGENASE FAMILY PROTEIN (AFU_ORTHOLOGUE AFUA_2G03330)"/>
    <property type="match status" value="1"/>
</dbReference>
<dbReference type="InterPro" id="IPR008775">
    <property type="entry name" value="Phytyl_CoA_dOase-like"/>
</dbReference>
<name>A0A7S4ADS4_9STRA</name>
<dbReference type="Pfam" id="PF05721">
    <property type="entry name" value="PhyH"/>
    <property type="match status" value="1"/>
</dbReference>
<evidence type="ECO:0000256" key="1">
    <source>
        <dbReference type="SAM" id="SignalP"/>
    </source>
</evidence>
<evidence type="ECO:0008006" key="3">
    <source>
        <dbReference type="Google" id="ProtNLM"/>
    </source>
</evidence>
<gene>
    <name evidence="2" type="ORF">PAUS00366_LOCUS5154</name>
</gene>
<organism evidence="2">
    <name type="scientific">Pseudo-nitzschia australis</name>
    <dbReference type="NCBI Taxonomy" id="44445"/>
    <lineage>
        <taxon>Eukaryota</taxon>
        <taxon>Sar</taxon>
        <taxon>Stramenopiles</taxon>
        <taxon>Ochrophyta</taxon>
        <taxon>Bacillariophyta</taxon>
        <taxon>Bacillariophyceae</taxon>
        <taxon>Bacillariophycidae</taxon>
        <taxon>Bacillariales</taxon>
        <taxon>Bacillariaceae</taxon>
        <taxon>Pseudo-nitzschia</taxon>
    </lineage>
</organism>
<keyword evidence="1" id="KW-0732">Signal</keyword>
<proteinExistence type="predicted"/>
<feature type="chain" id="PRO_5030991127" description="Fe2OG dioxygenase domain-containing protein" evidence="1">
    <location>
        <begin position="20"/>
        <end position="385"/>
    </location>
</feature>
<dbReference type="Gene3D" id="2.60.120.620">
    <property type="entry name" value="q2cbj1_9rhob like domain"/>
    <property type="match status" value="1"/>
</dbReference>
<dbReference type="PANTHER" id="PTHR37563">
    <property type="entry name" value="PHYTANOYL-COA DIOXYGENASE FAMILY PROTEIN (AFU_ORTHOLOGUE AFUA_2G03330)"/>
    <property type="match status" value="1"/>
</dbReference>
<protein>
    <recommendedName>
        <fullName evidence="3">Fe2OG dioxygenase domain-containing protein</fullName>
    </recommendedName>
</protein>
<dbReference type="InterPro" id="IPR051961">
    <property type="entry name" value="Fungal_Metabolite_Diox"/>
</dbReference>
<sequence>MRFWLVLVSALLSHPSGLRLPFAPATIGVHGFSSAPRNQRHHPTHSQRRTRHHRECFRLFDAMPSLYQEQERLLVDRGRIESALMEANGSPLSASVSKGTGASKGFAASSGTKTKASDLKAAAKIHAKELRASGVVRIDNVFPDDMADRVREYVLDLRERSEEQVRSGEVSSIARFADVLLKENRSDLTIPLEDDAVIDALLQVLQKTPVGKMMSSMLGKQAGLYELSCLISDKGSNRQVVHPDTPCKPDEDAVLYTCFVALQDIDLSMGPTTWLPNTHTASAHELFRDDYVGASGKESSKDKLLRTTPSVLGVLPKGSCAIFDSRLLHCGGANTSDTSRALFYFSFKNSNVGYPGNPASIRPELSSKYTLTSLEAELKQLQKKK</sequence>
<reference evidence="2" key="1">
    <citation type="submission" date="2021-01" db="EMBL/GenBank/DDBJ databases">
        <authorList>
            <person name="Corre E."/>
            <person name="Pelletier E."/>
            <person name="Niang G."/>
            <person name="Scheremetjew M."/>
            <person name="Finn R."/>
            <person name="Kale V."/>
            <person name="Holt S."/>
            <person name="Cochrane G."/>
            <person name="Meng A."/>
            <person name="Brown T."/>
            <person name="Cohen L."/>
        </authorList>
    </citation>
    <scope>NUCLEOTIDE SEQUENCE</scope>
    <source>
        <strain evidence="2">10249 10 AB</strain>
    </source>
</reference>